<feature type="region of interest" description="Disordered" evidence="1">
    <location>
        <begin position="106"/>
        <end position="127"/>
    </location>
</feature>
<protein>
    <submittedName>
        <fullName evidence="2">Uncharacterized protein</fullName>
    </submittedName>
</protein>
<comment type="caution">
    <text evidence="2">The sequence shown here is derived from an EMBL/GenBank/DDBJ whole genome shotgun (WGS) entry which is preliminary data.</text>
</comment>
<evidence type="ECO:0000256" key="1">
    <source>
        <dbReference type="SAM" id="MobiDB-lite"/>
    </source>
</evidence>
<dbReference type="HOGENOM" id="CLU_1966826_0_0_9"/>
<reference evidence="2 3" key="2">
    <citation type="submission" date="2009-03" db="EMBL/GenBank/DDBJ databases">
        <title>Draft genome sequence of Coprococcus comes (ATCC 27758).</title>
        <authorList>
            <person name="Sudarsanam P."/>
            <person name="Ley R."/>
            <person name="Guruge J."/>
            <person name="Turnbaugh P.J."/>
            <person name="Mahowald M."/>
            <person name="Liep D."/>
            <person name="Gordon J."/>
        </authorList>
    </citation>
    <scope>NUCLEOTIDE SEQUENCE [LARGE SCALE GENOMIC DNA]</scope>
    <source>
        <strain evidence="2 3">ATCC 27758</strain>
    </source>
</reference>
<dbReference type="EMBL" id="ABVR01000037">
    <property type="protein sequence ID" value="EEG90663.1"/>
    <property type="molecule type" value="Genomic_DNA"/>
</dbReference>
<proteinExistence type="predicted"/>
<reference evidence="2 3" key="1">
    <citation type="submission" date="2009-02" db="EMBL/GenBank/DDBJ databases">
        <authorList>
            <person name="Fulton L."/>
            <person name="Clifton S."/>
            <person name="Fulton B."/>
            <person name="Xu J."/>
            <person name="Minx P."/>
            <person name="Pepin K.H."/>
            <person name="Johnson M."/>
            <person name="Bhonagiri V."/>
            <person name="Nash W.E."/>
            <person name="Mardis E.R."/>
            <person name="Wilson R.K."/>
        </authorList>
    </citation>
    <scope>NUCLEOTIDE SEQUENCE [LARGE SCALE GENOMIC DNA]</scope>
    <source>
        <strain evidence="2 3">ATCC 27758</strain>
    </source>
</reference>
<feature type="compositionally biased region" description="Basic and acidic residues" evidence="1">
    <location>
        <begin position="117"/>
        <end position="127"/>
    </location>
</feature>
<dbReference type="AlphaFoldDB" id="C0B6X0"/>
<evidence type="ECO:0000313" key="3">
    <source>
        <dbReference type="Proteomes" id="UP000003793"/>
    </source>
</evidence>
<evidence type="ECO:0000313" key="2">
    <source>
        <dbReference type="EMBL" id="EEG90663.1"/>
    </source>
</evidence>
<name>C0B6X0_9FIRM</name>
<accession>C0B6X0</accession>
<gene>
    <name evidence="2" type="ORF">COPCOM_00891</name>
</gene>
<sequence length="127" mass="14096">MRQITKQNNQGNTSIYQKLHMNYKSMNAMANSFSISKEVADSLSATTSLAGSFAVTKAIADSFASTKVLTQSFAASQMLVESAKTVEMLQKSFAIPKWEPISQVVSLEGEEPMEEFDEKKIEEDEEE</sequence>
<organism evidence="2 3">
    <name type="scientific">Coprococcus comes ATCC 27758</name>
    <dbReference type="NCBI Taxonomy" id="470146"/>
    <lineage>
        <taxon>Bacteria</taxon>
        <taxon>Bacillati</taxon>
        <taxon>Bacillota</taxon>
        <taxon>Clostridia</taxon>
        <taxon>Lachnospirales</taxon>
        <taxon>Lachnospiraceae</taxon>
        <taxon>Coprococcus</taxon>
    </lineage>
</organism>
<dbReference type="Proteomes" id="UP000003793">
    <property type="component" value="Unassembled WGS sequence"/>
</dbReference>